<organism evidence="3 4">
    <name type="scientific">Pogonomyrmex barbatus</name>
    <name type="common">red harvester ant</name>
    <dbReference type="NCBI Taxonomy" id="144034"/>
    <lineage>
        <taxon>Eukaryota</taxon>
        <taxon>Metazoa</taxon>
        <taxon>Ecdysozoa</taxon>
        <taxon>Arthropoda</taxon>
        <taxon>Hexapoda</taxon>
        <taxon>Insecta</taxon>
        <taxon>Pterygota</taxon>
        <taxon>Neoptera</taxon>
        <taxon>Endopterygota</taxon>
        <taxon>Hymenoptera</taxon>
        <taxon>Apocrita</taxon>
        <taxon>Aculeata</taxon>
        <taxon>Formicoidea</taxon>
        <taxon>Formicidae</taxon>
        <taxon>Myrmicinae</taxon>
        <taxon>Pogonomyrmex</taxon>
    </lineage>
</organism>
<keyword evidence="1" id="KW-1133">Transmembrane helix</keyword>
<dbReference type="SUPFAM" id="SSF48726">
    <property type="entry name" value="Immunoglobulin"/>
    <property type="match status" value="1"/>
</dbReference>
<dbReference type="PANTHER" id="PTHR21261">
    <property type="entry name" value="BEAT PROTEIN"/>
    <property type="match status" value="1"/>
</dbReference>
<dbReference type="PANTHER" id="PTHR21261:SF17">
    <property type="entry name" value="BEAT VI"/>
    <property type="match status" value="1"/>
</dbReference>
<feature type="domain" description="Ig-like" evidence="2">
    <location>
        <begin position="40"/>
        <end position="137"/>
    </location>
</feature>
<reference evidence="4" key="1">
    <citation type="submission" date="2025-08" db="UniProtKB">
        <authorList>
            <consortium name="RefSeq"/>
        </authorList>
    </citation>
    <scope>IDENTIFICATION</scope>
</reference>
<gene>
    <name evidence="4" type="primary">LOC105432420</name>
</gene>
<name>A0A6I9XIP8_9HYME</name>
<dbReference type="InterPro" id="IPR003599">
    <property type="entry name" value="Ig_sub"/>
</dbReference>
<keyword evidence="1" id="KW-0472">Membrane</keyword>
<dbReference type="GeneID" id="105432420"/>
<dbReference type="InterPro" id="IPR007110">
    <property type="entry name" value="Ig-like_dom"/>
</dbReference>
<evidence type="ECO:0000256" key="1">
    <source>
        <dbReference type="SAM" id="Phobius"/>
    </source>
</evidence>
<dbReference type="InterPro" id="IPR013783">
    <property type="entry name" value="Ig-like_fold"/>
</dbReference>
<evidence type="ECO:0000313" key="4">
    <source>
        <dbReference type="RefSeq" id="XP_011645524.1"/>
    </source>
</evidence>
<dbReference type="Proteomes" id="UP000504615">
    <property type="component" value="Unplaced"/>
</dbReference>
<dbReference type="PROSITE" id="PS50835">
    <property type="entry name" value="IG_LIKE"/>
    <property type="match status" value="2"/>
</dbReference>
<dbReference type="RefSeq" id="XP_011645524.1">
    <property type="nucleotide sequence ID" value="XM_011647222.1"/>
</dbReference>
<dbReference type="InterPro" id="IPR036179">
    <property type="entry name" value="Ig-like_dom_sf"/>
</dbReference>
<dbReference type="KEGG" id="pbar:105432420"/>
<sequence length="322" mass="36279">MDKDFRRKYKKMRCGLLHLLLIVGGATGLKDLKINVPAMVRSGDTVTLSCNYDLEGLPLYTIQWFFNDVEFYRFVPDRKPEPYSTFGIVGVHVNVSKSNTNDVTLVDVSRELTGSYKCEVSAGSPSYHTMIEKAKMEVADAPKTDPVIRTEKERIAMGETLRANCTSGKSWPTPAVTWRLNGVPIMEDNMQYKIWHSEDNHENNTKSAKSFIEFKVTNSMFQEKRHLHLRCTAFIADIYRKSVDIEITEDMPRIASITGESPPYGHRANGCAGQNWPWNGNRGAAIIMAIMAATLFLMMTSLTMTVPPITNVLPRCEPSVSR</sequence>
<accession>A0A6I9XIP8</accession>
<keyword evidence="3" id="KW-1185">Reference proteome</keyword>
<dbReference type="Pfam" id="PF13927">
    <property type="entry name" value="Ig_3"/>
    <property type="match status" value="1"/>
</dbReference>
<feature type="transmembrane region" description="Helical" evidence="1">
    <location>
        <begin position="284"/>
        <end position="306"/>
    </location>
</feature>
<dbReference type="OrthoDB" id="6351205at2759"/>
<keyword evidence="1" id="KW-0812">Transmembrane</keyword>
<feature type="domain" description="Ig-like" evidence="2">
    <location>
        <begin position="142"/>
        <end position="248"/>
    </location>
</feature>
<evidence type="ECO:0000313" key="3">
    <source>
        <dbReference type="Proteomes" id="UP000504615"/>
    </source>
</evidence>
<proteinExistence type="predicted"/>
<dbReference type="SMART" id="SM00409">
    <property type="entry name" value="IG"/>
    <property type="match status" value="1"/>
</dbReference>
<dbReference type="FunFam" id="2.60.40.10:FF:000437">
    <property type="entry name" value="Beat-IIIc, isoform A"/>
    <property type="match status" value="1"/>
</dbReference>
<evidence type="ECO:0000259" key="2">
    <source>
        <dbReference type="PROSITE" id="PS50835"/>
    </source>
</evidence>
<dbReference type="AlphaFoldDB" id="A0A6I9XIP8"/>
<protein>
    <submittedName>
        <fullName evidence="4">Uncharacterized protein LOC105432420</fullName>
    </submittedName>
</protein>
<dbReference type="Gene3D" id="2.60.40.10">
    <property type="entry name" value="Immunoglobulins"/>
    <property type="match status" value="2"/>
</dbReference>